<dbReference type="Gene3D" id="3.30.300.20">
    <property type="match status" value="1"/>
</dbReference>
<dbReference type="Proteomes" id="UP000236751">
    <property type="component" value="Unassembled WGS sequence"/>
</dbReference>
<name>A0A1H5TFS5_NITMU</name>
<dbReference type="InterPro" id="IPR020053">
    <property type="entry name" value="Ribosome-bd_factorA_CS"/>
</dbReference>
<accession>A0A1H5TFS5</accession>
<dbReference type="SUPFAM" id="SSF89919">
    <property type="entry name" value="Ribosome-binding factor A, RbfA"/>
    <property type="match status" value="1"/>
</dbReference>
<gene>
    <name evidence="2" type="primary">rbfA</name>
    <name evidence="3" type="ORF">SAMN05216403_104156</name>
</gene>
<evidence type="ECO:0000256" key="2">
    <source>
        <dbReference type="HAMAP-Rule" id="MF_00003"/>
    </source>
</evidence>
<keyword evidence="1 2" id="KW-0690">Ribosome biogenesis</keyword>
<dbReference type="NCBIfam" id="TIGR00082">
    <property type="entry name" value="rbfA"/>
    <property type="match status" value="1"/>
</dbReference>
<organism evidence="3 4">
    <name type="scientific">Nitrosospira multiformis (strain ATCC 25196 / NCIMB 11849 / C 71)</name>
    <dbReference type="NCBI Taxonomy" id="323848"/>
    <lineage>
        <taxon>Bacteria</taxon>
        <taxon>Pseudomonadati</taxon>
        <taxon>Pseudomonadota</taxon>
        <taxon>Betaproteobacteria</taxon>
        <taxon>Nitrosomonadales</taxon>
        <taxon>Nitrosomonadaceae</taxon>
        <taxon>Nitrosospira</taxon>
    </lineage>
</organism>
<evidence type="ECO:0000256" key="1">
    <source>
        <dbReference type="ARBA" id="ARBA00022517"/>
    </source>
</evidence>
<dbReference type="InterPro" id="IPR000238">
    <property type="entry name" value="RbfA"/>
</dbReference>
<proteinExistence type="inferred from homology"/>
<dbReference type="AlphaFoldDB" id="A0A1H5TFS5"/>
<comment type="similarity">
    <text evidence="2">Belongs to the RbfA family.</text>
</comment>
<reference evidence="3 4" key="1">
    <citation type="submission" date="2016-10" db="EMBL/GenBank/DDBJ databases">
        <authorList>
            <person name="de Groot N.N."/>
        </authorList>
    </citation>
    <scope>NUCLEOTIDE SEQUENCE [LARGE SCALE GENOMIC DNA]</scope>
    <source>
        <strain evidence="3 4">Nl13</strain>
    </source>
</reference>
<keyword evidence="2" id="KW-0963">Cytoplasm</keyword>
<dbReference type="PROSITE" id="PS01319">
    <property type="entry name" value="RBFA"/>
    <property type="match status" value="1"/>
</dbReference>
<evidence type="ECO:0000313" key="4">
    <source>
        <dbReference type="Proteomes" id="UP000236751"/>
    </source>
</evidence>
<dbReference type="HAMAP" id="MF_00003">
    <property type="entry name" value="RbfA"/>
    <property type="match status" value="1"/>
</dbReference>
<dbReference type="OrthoDB" id="307788at2"/>
<dbReference type="GO" id="GO:0030490">
    <property type="term" value="P:maturation of SSU-rRNA"/>
    <property type="evidence" value="ECO:0007669"/>
    <property type="project" value="UniProtKB-UniRule"/>
</dbReference>
<protein>
    <recommendedName>
        <fullName evidence="2">Ribosome-binding factor A</fullName>
    </recommendedName>
</protein>
<dbReference type="RefSeq" id="WP_011381178.1">
    <property type="nucleotide sequence ID" value="NC_007614.1"/>
</dbReference>
<comment type="subcellular location">
    <subcellularLocation>
        <location evidence="2">Cytoplasm</location>
    </subcellularLocation>
</comment>
<dbReference type="Pfam" id="PF02033">
    <property type="entry name" value="RBFA"/>
    <property type="match status" value="1"/>
</dbReference>
<dbReference type="EMBL" id="FNVK01000004">
    <property type="protein sequence ID" value="SEF61659.1"/>
    <property type="molecule type" value="Genomic_DNA"/>
</dbReference>
<dbReference type="PANTHER" id="PTHR33515">
    <property type="entry name" value="RIBOSOME-BINDING FACTOR A, CHLOROPLASTIC-RELATED"/>
    <property type="match status" value="1"/>
</dbReference>
<dbReference type="GO" id="GO:0043024">
    <property type="term" value="F:ribosomal small subunit binding"/>
    <property type="evidence" value="ECO:0007669"/>
    <property type="project" value="TreeGrafter"/>
</dbReference>
<dbReference type="SMR" id="A0A1H5TFS5"/>
<dbReference type="GO" id="GO:0005829">
    <property type="term" value="C:cytosol"/>
    <property type="evidence" value="ECO:0007669"/>
    <property type="project" value="TreeGrafter"/>
</dbReference>
<comment type="function">
    <text evidence="2">One of several proteins that assist in the late maturation steps of the functional core of the 30S ribosomal subunit. Associates with free 30S ribosomal subunits (but not with 30S subunits that are part of 70S ribosomes or polysomes). Required for efficient processing of 16S rRNA. May interact with the 5'-terminal helix region of 16S rRNA.</text>
</comment>
<dbReference type="InterPro" id="IPR023799">
    <property type="entry name" value="RbfA_dom_sf"/>
</dbReference>
<dbReference type="KEGG" id="nmu:Nmul_A1863"/>
<sequence>MPKDYSRTLRIADQIQRELADLIRNELKDPRIGMITLTGVEVSQDYAHAKVFYTTLHNESDNFLVQNGLENAAGFLRTQLLHRLKLRVIPQLHFIYDESIERGVRLSQLIDEAVASDRSEKETDST</sequence>
<evidence type="ECO:0000313" key="3">
    <source>
        <dbReference type="EMBL" id="SEF61659.1"/>
    </source>
</evidence>
<comment type="subunit">
    <text evidence="2">Monomer. Binds 30S ribosomal subunits, but not 50S ribosomal subunits or 70S ribosomes.</text>
</comment>
<dbReference type="PANTHER" id="PTHR33515:SF1">
    <property type="entry name" value="RIBOSOME-BINDING FACTOR A, CHLOROPLASTIC-RELATED"/>
    <property type="match status" value="1"/>
</dbReference>
<dbReference type="InterPro" id="IPR015946">
    <property type="entry name" value="KH_dom-like_a/b"/>
</dbReference>